<feature type="active site" description="Acyl-thioester intermediate" evidence="3">
    <location>
        <position position="111"/>
    </location>
</feature>
<dbReference type="GO" id="GO:0004421">
    <property type="term" value="F:hydroxymethylglutaryl-CoA synthase activity"/>
    <property type="evidence" value="ECO:0007669"/>
    <property type="project" value="InterPro"/>
</dbReference>
<feature type="binding site" evidence="4">
    <location>
        <position position="143"/>
    </location>
    <ligand>
        <name>(3S)-3-hydroxy-3-methylglutaryl-CoA</name>
        <dbReference type="ChEBI" id="CHEBI:43074"/>
    </ligand>
</feature>
<dbReference type="InterPro" id="IPR013746">
    <property type="entry name" value="HMG_CoA_synt_C_dom"/>
</dbReference>
<dbReference type="GO" id="GO:0006084">
    <property type="term" value="P:acetyl-CoA metabolic process"/>
    <property type="evidence" value="ECO:0007669"/>
    <property type="project" value="InterPro"/>
</dbReference>
<protein>
    <submittedName>
        <fullName evidence="7">Hydroxymethylglutaryl-CoA synthase</fullName>
    </submittedName>
</protein>
<dbReference type="InterPro" id="IPR016039">
    <property type="entry name" value="Thiolase-like"/>
</dbReference>
<dbReference type="CDD" id="cd00827">
    <property type="entry name" value="init_cond_enzymes"/>
    <property type="match status" value="1"/>
</dbReference>
<evidence type="ECO:0000259" key="6">
    <source>
        <dbReference type="Pfam" id="PF08540"/>
    </source>
</evidence>
<dbReference type="SUPFAM" id="SSF53901">
    <property type="entry name" value="Thiolase-like"/>
    <property type="match status" value="2"/>
</dbReference>
<feature type="binding site" evidence="4">
    <location>
        <position position="279"/>
    </location>
    <ligand>
        <name>(3S)-3-hydroxy-3-methylglutaryl-CoA</name>
        <dbReference type="ChEBI" id="CHEBI:43074"/>
    </ligand>
</feature>
<keyword evidence="2" id="KW-0808">Transferase</keyword>
<dbReference type="PANTHER" id="PTHR43323:SF2">
    <property type="entry name" value="HYDROXYMETHYLGLUTARYL-COA SYNTHASE"/>
    <property type="match status" value="1"/>
</dbReference>
<dbReference type="AlphaFoldDB" id="A0A1H9E280"/>
<dbReference type="RefSeq" id="WP_092571892.1">
    <property type="nucleotide sequence ID" value="NZ_FOEN01000006.1"/>
</dbReference>
<dbReference type="NCBIfam" id="TIGR01835">
    <property type="entry name" value="HMG-CoA-S_prok"/>
    <property type="match status" value="1"/>
</dbReference>
<dbReference type="Proteomes" id="UP000198833">
    <property type="component" value="Unassembled WGS sequence"/>
</dbReference>
<comment type="similarity">
    <text evidence="1">Belongs to the thiolase-like superfamily. HMG-CoA synthase family.</text>
</comment>
<feature type="domain" description="Hydroxymethylglutaryl-coenzyme A synthase N-terminal" evidence="5">
    <location>
        <begin position="2"/>
        <end position="164"/>
    </location>
</feature>
<reference evidence="7 8" key="1">
    <citation type="submission" date="2016-10" db="EMBL/GenBank/DDBJ databases">
        <authorList>
            <person name="de Groot N.N."/>
        </authorList>
    </citation>
    <scope>NUCLEOTIDE SEQUENCE [LARGE SCALE GENOMIC DNA]</scope>
    <source>
        <strain evidence="7 8">DSM 15695</strain>
    </source>
</reference>
<evidence type="ECO:0000259" key="5">
    <source>
        <dbReference type="Pfam" id="PF01154"/>
    </source>
</evidence>
<dbReference type="STRING" id="89093.SAMN04488558_10676"/>
<proteinExistence type="inferred from homology"/>
<feature type="binding site" evidence="4">
    <location>
        <position position="29"/>
    </location>
    <ligand>
        <name>(3S)-3-hydroxy-3-methylglutaryl-CoA</name>
        <dbReference type="ChEBI" id="CHEBI:43074"/>
    </ligand>
</feature>
<dbReference type="EMBL" id="FOEN01000006">
    <property type="protein sequence ID" value="SEQ19707.1"/>
    <property type="molecule type" value="Genomic_DNA"/>
</dbReference>
<name>A0A1H9E280_9LACT</name>
<sequence>MSVGIDRINFYVPRFYLDLRELAQARQQDPDKYTIGIGQDQMAIAPLEQDIIAMAANAAYPLLEEDDKDLIDMVLFATETSFDFSKAAAVYLHDLLGIQPYARAVEFKEACYAGTAALQMACDYVRLRPERKVLVLTSDISRYGLSSSGEVTQGAGAVAFVVSANPSILAISSQSLAYTSNQFDFWRPYYRREALVDGKFSNQLYQDIFVRLMGQFLNIDRETIAELETIHFHLPYSKMGMKALKALRDQNSDSLIQEKVDLWLERYPQTTYLGRRVGNIYTGSLYLSLISSLIYQESFEPSHKLALFSYGSGAVAELLIGELQDGYQKHLDIESMLDQLDQRQALTVAQYEQLYQESIPVTEDEFIVCQQATEPGFYLHRVDGHRRFYIFNKINPNPKTEIRVE</sequence>
<dbReference type="Gene3D" id="3.40.47.10">
    <property type="match status" value="2"/>
</dbReference>
<evidence type="ECO:0000256" key="4">
    <source>
        <dbReference type="PIRSR" id="PIRSR611554-2"/>
    </source>
</evidence>
<organism evidence="7 8">
    <name type="scientific">Ignavigranum ruoffiae</name>
    <dbReference type="NCBI Taxonomy" id="89093"/>
    <lineage>
        <taxon>Bacteria</taxon>
        <taxon>Bacillati</taxon>
        <taxon>Bacillota</taxon>
        <taxon>Bacilli</taxon>
        <taxon>Lactobacillales</taxon>
        <taxon>Aerococcaceae</taxon>
        <taxon>Ignavigranum</taxon>
    </lineage>
</organism>
<dbReference type="InterPro" id="IPR013528">
    <property type="entry name" value="HMG_CoA_synth_N"/>
</dbReference>
<feature type="domain" description="Hydroxymethylglutaryl-coenzyme A synthase C-terminal" evidence="6">
    <location>
        <begin position="254"/>
        <end position="389"/>
    </location>
</feature>
<keyword evidence="8" id="KW-1185">Reference proteome</keyword>
<dbReference type="InterPro" id="IPR011554">
    <property type="entry name" value="HMG_CoA_synthase_prok"/>
</dbReference>
<dbReference type="PANTHER" id="PTHR43323">
    <property type="entry name" value="3-HYDROXY-3-METHYLGLUTARYL COENZYME A SYNTHASE"/>
    <property type="match status" value="1"/>
</dbReference>
<evidence type="ECO:0000313" key="7">
    <source>
        <dbReference type="EMBL" id="SEQ19707.1"/>
    </source>
</evidence>
<accession>A0A1H9E280</accession>
<dbReference type="Pfam" id="PF01154">
    <property type="entry name" value="HMG_CoA_synt_N"/>
    <property type="match status" value="1"/>
</dbReference>
<evidence type="ECO:0000256" key="1">
    <source>
        <dbReference type="ARBA" id="ARBA00007061"/>
    </source>
</evidence>
<evidence type="ECO:0000313" key="8">
    <source>
        <dbReference type="Proteomes" id="UP000198833"/>
    </source>
</evidence>
<gene>
    <name evidence="7" type="ORF">SAMN04488558_10676</name>
</gene>
<evidence type="ECO:0000256" key="2">
    <source>
        <dbReference type="ARBA" id="ARBA00022679"/>
    </source>
</evidence>
<feature type="active site" description="Proton donor/acceptor" evidence="3">
    <location>
        <position position="233"/>
    </location>
</feature>
<dbReference type="OrthoDB" id="9769523at2"/>
<evidence type="ECO:0000256" key="3">
    <source>
        <dbReference type="PIRSR" id="PIRSR611554-1"/>
    </source>
</evidence>
<dbReference type="Pfam" id="PF08540">
    <property type="entry name" value="HMG_CoA_synt_C"/>
    <property type="match status" value="1"/>
</dbReference>
<feature type="active site" description="Proton donor/acceptor" evidence="3">
    <location>
        <position position="79"/>
    </location>
</feature>
<feature type="binding site" evidence="4">
    <location>
        <position position="242"/>
    </location>
    <ligand>
        <name>(3S)-3-hydroxy-3-methylglutaryl-CoA</name>
        <dbReference type="ChEBI" id="CHEBI:43074"/>
    </ligand>
</feature>